<dbReference type="EMBL" id="JBEPLJ010000001">
    <property type="protein sequence ID" value="MET3584129.1"/>
    <property type="molecule type" value="Genomic_DNA"/>
</dbReference>
<keyword evidence="7 8" id="KW-0472">Membrane</keyword>
<sequence length="347" mass="35380">MKLALRQGQFPRDRAGRSNRSRRAWLAAALALLAALCLLSVAVGTRQVGWVDIVSALRGQVATIEQAAVAVRIPRTLLAVLAGSALGLAGAVMQGVTRNPLADPGILGVNLGASLAVVVGVAWFGVTSADAYIWTAIVGAALSAVFVYVIGSLGRGGATPLKLALAGVATSVAFASFVTAVILPRTDIAGGIQSWRVGGVGGATFDATLEAAPFLAAGLLLSLSSARRLNSLALGDEMAAGLGERVALARATAALGAVLLCGATTAVCGPIGFVGLVVPHLCRQLVGVDHRWLLPFSTIGGACLLVAADVVGRIAARPSELEVGVVTAFIGAPFFIWMVRHQRSRQL</sequence>
<feature type="transmembrane region" description="Helical" evidence="8">
    <location>
        <begin position="163"/>
        <end position="183"/>
    </location>
</feature>
<evidence type="ECO:0000256" key="1">
    <source>
        <dbReference type="ARBA" id="ARBA00004651"/>
    </source>
</evidence>
<evidence type="ECO:0000256" key="6">
    <source>
        <dbReference type="ARBA" id="ARBA00022989"/>
    </source>
</evidence>
<dbReference type="SUPFAM" id="SSF81345">
    <property type="entry name" value="ABC transporter involved in vitamin B12 uptake, BtuC"/>
    <property type="match status" value="1"/>
</dbReference>
<reference evidence="9 10" key="1">
    <citation type="submission" date="2024-06" db="EMBL/GenBank/DDBJ databases">
        <title>Genomic Encyclopedia of Type Strains, Phase IV (KMG-IV): sequencing the most valuable type-strain genomes for metagenomic binning, comparative biology and taxonomic classification.</title>
        <authorList>
            <person name="Goeker M."/>
        </authorList>
    </citation>
    <scope>NUCLEOTIDE SEQUENCE [LARGE SCALE GENOMIC DNA]</scope>
    <source>
        <strain evidence="9 10">DSM 105042</strain>
    </source>
</reference>
<feature type="transmembrane region" description="Helical" evidence="8">
    <location>
        <begin position="105"/>
        <end position="125"/>
    </location>
</feature>
<dbReference type="InterPro" id="IPR000522">
    <property type="entry name" value="ABC_transptr_permease_BtuC"/>
</dbReference>
<dbReference type="InterPro" id="IPR037294">
    <property type="entry name" value="ABC_BtuC-like"/>
</dbReference>
<dbReference type="Proteomes" id="UP001549031">
    <property type="component" value="Unassembled WGS sequence"/>
</dbReference>
<keyword evidence="6 8" id="KW-1133">Transmembrane helix</keyword>
<comment type="subcellular location">
    <subcellularLocation>
        <location evidence="1">Cell membrane</location>
        <topology evidence="1">Multi-pass membrane protein</topology>
    </subcellularLocation>
</comment>
<evidence type="ECO:0000256" key="2">
    <source>
        <dbReference type="ARBA" id="ARBA00007935"/>
    </source>
</evidence>
<evidence type="ECO:0000313" key="10">
    <source>
        <dbReference type="Proteomes" id="UP001549031"/>
    </source>
</evidence>
<accession>A0ABV2H0R8</accession>
<evidence type="ECO:0000256" key="8">
    <source>
        <dbReference type="SAM" id="Phobius"/>
    </source>
</evidence>
<feature type="transmembrane region" description="Helical" evidence="8">
    <location>
        <begin position="247"/>
        <end position="272"/>
    </location>
</feature>
<protein>
    <submittedName>
        <fullName evidence="9">Iron complex transport system permease protein</fullName>
    </submittedName>
</protein>
<evidence type="ECO:0000256" key="5">
    <source>
        <dbReference type="ARBA" id="ARBA00022692"/>
    </source>
</evidence>
<feature type="transmembrane region" description="Helical" evidence="8">
    <location>
        <begin position="292"/>
        <end position="311"/>
    </location>
</feature>
<proteinExistence type="inferred from homology"/>
<evidence type="ECO:0000313" key="9">
    <source>
        <dbReference type="EMBL" id="MET3584129.1"/>
    </source>
</evidence>
<organism evidence="9 10">
    <name type="scientific">Pseudorhizobium tarimense</name>
    <dbReference type="NCBI Taxonomy" id="1079109"/>
    <lineage>
        <taxon>Bacteria</taxon>
        <taxon>Pseudomonadati</taxon>
        <taxon>Pseudomonadota</taxon>
        <taxon>Alphaproteobacteria</taxon>
        <taxon>Hyphomicrobiales</taxon>
        <taxon>Rhizobiaceae</taxon>
        <taxon>Rhizobium/Agrobacterium group</taxon>
        <taxon>Pseudorhizobium</taxon>
    </lineage>
</organism>
<dbReference type="PANTHER" id="PTHR30472">
    <property type="entry name" value="FERRIC ENTEROBACTIN TRANSPORT SYSTEM PERMEASE PROTEIN"/>
    <property type="match status" value="1"/>
</dbReference>
<keyword evidence="4" id="KW-1003">Cell membrane</keyword>
<comment type="similarity">
    <text evidence="2">Belongs to the binding-protein-dependent transport system permease family. FecCD subfamily.</text>
</comment>
<dbReference type="PANTHER" id="PTHR30472:SF1">
    <property type="entry name" value="FE(3+) DICITRATE TRANSPORT SYSTEM PERMEASE PROTEIN FECC-RELATED"/>
    <property type="match status" value="1"/>
</dbReference>
<name>A0ABV2H0R8_9HYPH</name>
<dbReference type="CDD" id="cd06550">
    <property type="entry name" value="TM_ABC_iron-siderophores_like"/>
    <property type="match status" value="1"/>
</dbReference>
<keyword evidence="3" id="KW-0813">Transport</keyword>
<feature type="transmembrane region" description="Helical" evidence="8">
    <location>
        <begin position="76"/>
        <end position="93"/>
    </location>
</feature>
<feature type="transmembrane region" description="Helical" evidence="8">
    <location>
        <begin position="131"/>
        <end position="151"/>
    </location>
</feature>
<dbReference type="Gene3D" id="1.10.3470.10">
    <property type="entry name" value="ABC transporter involved in vitamin B12 uptake, BtuC"/>
    <property type="match status" value="1"/>
</dbReference>
<evidence type="ECO:0000256" key="3">
    <source>
        <dbReference type="ARBA" id="ARBA00022448"/>
    </source>
</evidence>
<keyword evidence="10" id="KW-1185">Reference proteome</keyword>
<keyword evidence="5 8" id="KW-0812">Transmembrane</keyword>
<evidence type="ECO:0000256" key="4">
    <source>
        <dbReference type="ARBA" id="ARBA00022475"/>
    </source>
</evidence>
<evidence type="ECO:0000256" key="7">
    <source>
        <dbReference type="ARBA" id="ARBA00023136"/>
    </source>
</evidence>
<dbReference type="Pfam" id="PF01032">
    <property type="entry name" value="FecCD"/>
    <property type="match status" value="1"/>
</dbReference>
<gene>
    <name evidence="9" type="ORF">ABID21_000221</name>
</gene>
<dbReference type="RefSeq" id="WP_247242161.1">
    <property type="nucleotide sequence ID" value="NZ_JALJRA010000001.1"/>
</dbReference>
<feature type="transmembrane region" description="Helical" evidence="8">
    <location>
        <begin position="323"/>
        <end position="340"/>
    </location>
</feature>
<feature type="transmembrane region" description="Helical" evidence="8">
    <location>
        <begin position="203"/>
        <end position="226"/>
    </location>
</feature>
<comment type="caution">
    <text evidence="9">The sequence shown here is derived from an EMBL/GenBank/DDBJ whole genome shotgun (WGS) entry which is preliminary data.</text>
</comment>